<keyword evidence="4 6" id="KW-0012">Acyltransferase</keyword>
<evidence type="ECO:0000259" key="7">
    <source>
        <dbReference type="SMART" id="SM00827"/>
    </source>
</evidence>
<gene>
    <name evidence="8" type="primary">fabD</name>
    <name evidence="8" type="ORF">LQ318_02160</name>
</gene>
<dbReference type="SUPFAM" id="SSF52151">
    <property type="entry name" value="FabD/lysophospholipase-like"/>
    <property type="match status" value="1"/>
</dbReference>
<keyword evidence="9" id="KW-1185">Reference proteome</keyword>
<dbReference type="Gene3D" id="3.30.70.250">
    <property type="entry name" value="Malonyl-CoA ACP transacylase, ACP-binding"/>
    <property type="match status" value="1"/>
</dbReference>
<feature type="domain" description="Malonyl-CoA:ACP transacylase (MAT)" evidence="7">
    <location>
        <begin position="6"/>
        <end position="295"/>
    </location>
</feature>
<dbReference type="Gene3D" id="3.40.366.10">
    <property type="entry name" value="Malonyl-Coenzyme A Acyl Carrier Protein, domain 2"/>
    <property type="match status" value="1"/>
</dbReference>
<dbReference type="PANTHER" id="PTHR42681:SF1">
    <property type="entry name" value="MALONYL-COA-ACYL CARRIER PROTEIN TRANSACYLASE, MITOCHONDRIAL"/>
    <property type="match status" value="1"/>
</dbReference>
<keyword evidence="3 6" id="KW-0808">Transferase</keyword>
<dbReference type="PANTHER" id="PTHR42681">
    <property type="entry name" value="MALONYL-COA-ACYL CARRIER PROTEIN TRANSACYLASE, MITOCHONDRIAL"/>
    <property type="match status" value="1"/>
</dbReference>
<dbReference type="InterPro" id="IPR004410">
    <property type="entry name" value="Malonyl_CoA-ACP_transAc_FabD"/>
</dbReference>
<protein>
    <recommendedName>
        <fullName evidence="2 6">Malonyl CoA-acyl carrier protein transacylase</fullName>
        <ecNumber evidence="1 6">2.3.1.39</ecNumber>
    </recommendedName>
</protein>
<evidence type="ECO:0000256" key="6">
    <source>
        <dbReference type="PIRNR" id="PIRNR000446"/>
    </source>
</evidence>
<organism evidence="8 9">
    <name type="scientific">Fodinibius salicampi</name>
    <dbReference type="NCBI Taxonomy" id="1920655"/>
    <lineage>
        <taxon>Bacteria</taxon>
        <taxon>Pseudomonadati</taxon>
        <taxon>Balneolota</taxon>
        <taxon>Balneolia</taxon>
        <taxon>Balneolales</taxon>
        <taxon>Balneolaceae</taxon>
        <taxon>Fodinibius</taxon>
    </lineage>
</organism>
<dbReference type="Pfam" id="PF00698">
    <property type="entry name" value="Acyl_transf_1"/>
    <property type="match status" value="1"/>
</dbReference>
<dbReference type="EMBL" id="JAJNDC010000001">
    <property type="protein sequence ID" value="MCW9711696.1"/>
    <property type="molecule type" value="Genomic_DNA"/>
</dbReference>
<dbReference type="InterPro" id="IPR016035">
    <property type="entry name" value="Acyl_Trfase/lysoPLipase"/>
</dbReference>
<comment type="catalytic activity">
    <reaction evidence="5 6">
        <text>holo-[ACP] + malonyl-CoA = malonyl-[ACP] + CoA</text>
        <dbReference type="Rhea" id="RHEA:41792"/>
        <dbReference type="Rhea" id="RHEA-COMP:9623"/>
        <dbReference type="Rhea" id="RHEA-COMP:9685"/>
        <dbReference type="ChEBI" id="CHEBI:57287"/>
        <dbReference type="ChEBI" id="CHEBI:57384"/>
        <dbReference type="ChEBI" id="CHEBI:64479"/>
        <dbReference type="ChEBI" id="CHEBI:78449"/>
        <dbReference type="EC" id="2.3.1.39"/>
    </reaction>
</comment>
<dbReference type="GO" id="GO:0004314">
    <property type="term" value="F:[acyl-carrier-protein] S-malonyltransferase activity"/>
    <property type="evidence" value="ECO:0007669"/>
    <property type="project" value="UniProtKB-EC"/>
</dbReference>
<evidence type="ECO:0000256" key="5">
    <source>
        <dbReference type="ARBA" id="ARBA00048462"/>
    </source>
</evidence>
<name>A0ABT3PV27_9BACT</name>
<evidence type="ECO:0000256" key="3">
    <source>
        <dbReference type="ARBA" id="ARBA00022679"/>
    </source>
</evidence>
<evidence type="ECO:0000256" key="2">
    <source>
        <dbReference type="ARBA" id="ARBA00018953"/>
    </source>
</evidence>
<evidence type="ECO:0000313" key="8">
    <source>
        <dbReference type="EMBL" id="MCW9711696.1"/>
    </source>
</evidence>
<comment type="caution">
    <text evidence="8">The sequence shown here is derived from an EMBL/GenBank/DDBJ whole genome shotgun (WGS) entry which is preliminary data.</text>
</comment>
<dbReference type="InterPro" id="IPR016036">
    <property type="entry name" value="Malonyl_transacylase_ACP-bd"/>
</dbReference>
<sequence>MSTAFIFPGQGSQSVGMGQAHYQQNEQFAHYINRANEVLGFDLKTIMFEGPADKLKQTEFTQPAIFLHSIALYNTLDASPDMVAGHSLGEFSALVACGAVSFEDALRIVRRRGELMQQAGEENPGTMAAVIGMDDEVVEQICKQAAKQLGKEVIAANYNCPGQIVISGDVEAVEKAVELLKEEGCRLAKILPVSGAFHSSLMQPAYDGLKESLERLSVSEPACPVYSNYTAEPTIDPEEIRSNVLNQLLNPVLWTQTLMNMHENGADSFVEVGPGNVLQGLVKRTLDNVEINGHQ</sequence>
<comment type="similarity">
    <text evidence="6">Belongs to the fabD family.</text>
</comment>
<dbReference type="EC" id="2.3.1.39" evidence="1 6"/>
<evidence type="ECO:0000256" key="1">
    <source>
        <dbReference type="ARBA" id="ARBA00013258"/>
    </source>
</evidence>
<dbReference type="InterPro" id="IPR024925">
    <property type="entry name" value="Malonyl_CoA-ACP_transAc"/>
</dbReference>
<dbReference type="SMART" id="SM00827">
    <property type="entry name" value="PKS_AT"/>
    <property type="match status" value="1"/>
</dbReference>
<dbReference type="PIRSF" id="PIRSF000446">
    <property type="entry name" value="Mct"/>
    <property type="match status" value="1"/>
</dbReference>
<dbReference type="InterPro" id="IPR001227">
    <property type="entry name" value="Ac_transferase_dom_sf"/>
</dbReference>
<dbReference type="Proteomes" id="UP001207337">
    <property type="component" value="Unassembled WGS sequence"/>
</dbReference>
<dbReference type="NCBIfam" id="TIGR00128">
    <property type="entry name" value="fabD"/>
    <property type="match status" value="1"/>
</dbReference>
<dbReference type="InterPro" id="IPR014043">
    <property type="entry name" value="Acyl_transferase_dom"/>
</dbReference>
<dbReference type="SUPFAM" id="SSF55048">
    <property type="entry name" value="Probable ACP-binding domain of malonyl-CoA ACP transacylase"/>
    <property type="match status" value="1"/>
</dbReference>
<reference evidence="8 9" key="1">
    <citation type="submission" date="2021-11" db="EMBL/GenBank/DDBJ databases">
        <title>Aliifidinibius sp. nov., a new bacterium isolated from saline soil.</title>
        <authorList>
            <person name="Galisteo C."/>
            <person name="De La Haba R."/>
            <person name="Sanchez-Porro C."/>
            <person name="Ventosa A."/>
        </authorList>
    </citation>
    <scope>NUCLEOTIDE SEQUENCE [LARGE SCALE GENOMIC DNA]</scope>
    <source>
        <strain evidence="8 9">KACC 190600</strain>
    </source>
</reference>
<evidence type="ECO:0000256" key="4">
    <source>
        <dbReference type="ARBA" id="ARBA00023315"/>
    </source>
</evidence>
<dbReference type="InterPro" id="IPR050858">
    <property type="entry name" value="Mal-CoA-ACP_Trans/PKS_FabD"/>
</dbReference>
<evidence type="ECO:0000313" key="9">
    <source>
        <dbReference type="Proteomes" id="UP001207337"/>
    </source>
</evidence>
<accession>A0ABT3PV27</accession>
<dbReference type="RefSeq" id="WP_265787127.1">
    <property type="nucleotide sequence ID" value="NZ_BAABRS010000001.1"/>
</dbReference>
<proteinExistence type="inferred from homology"/>